<protein>
    <recommendedName>
        <fullName evidence="7">Peptidase S51</fullName>
    </recommendedName>
</protein>
<comment type="caution">
    <text evidence="5">The sequence shown here is derived from an EMBL/GenBank/DDBJ whole genome shotgun (WGS) entry which is preliminary data.</text>
</comment>
<dbReference type="Proteomes" id="UP000177122">
    <property type="component" value="Unassembled WGS sequence"/>
</dbReference>
<dbReference type="Gene3D" id="3.40.50.880">
    <property type="match status" value="1"/>
</dbReference>
<proteinExistence type="inferred from homology"/>
<keyword evidence="4" id="KW-0720">Serine protease</keyword>
<evidence type="ECO:0000256" key="4">
    <source>
        <dbReference type="ARBA" id="ARBA00022825"/>
    </source>
</evidence>
<organism evidence="5 6">
    <name type="scientific">Candidatus Lloydbacteria bacterium RIFCSPHIGHO2_01_FULL_49_22</name>
    <dbReference type="NCBI Taxonomy" id="1798658"/>
    <lineage>
        <taxon>Bacteria</taxon>
        <taxon>Candidatus Lloydiibacteriota</taxon>
    </lineage>
</organism>
<sequence length="205" mass="22585">MNMFLLSMIDGLNAEIKKALQDEISKRGNRVAYVSSEPQSGEKPYYLANIKDFKVISDEIEVDYFDLSDDFSDELLNGLGTYGVVYLAGGNTYTFLAAAKKRNLQNILEHILDKDGLLIGVSAGALIMTPSVELAASENLAALQDSSGFAFVPFEFFPHYEADGKEFPVGYLTKNTIYLCKNGDGIFVSGNGMKKFGDIRELETE</sequence>
<reference evidence="5 6" key="1">
    <citation type="journal article" date="2016" name="Nat. Commun.">
        <title>Thousands of microbial genomes shed light on interconnected biogeochemical processes in an aquifer system.</title>
        <authorList>
            <person name="Anantharaman K."/>
            <person name="Brown C.T."/>
            <person name="Hug L.A."/>
            <person name="Sharon I."/>
            <person name="Castelle C.J."/>
            <person name="Probst A.J."/>
            <person name="Thomas B.C."/>
            <person name="Singh A."/>
            <person name="Wilkins M.J."/>
            <person name="Karaoz U."/>
            <person name="Brodie E.L."/>
            <person name="Williams K.H."/>
            <person name="Hubbard S.S."/>
            <person name="Banfield J.F."/>
        </authorList>
    </citation>
    <scope>NUCLEOTIDE SEQUENCE [LARGE SCALE GENOMIC DNA]</scope>
</reference>
<keyword evidence="2" id="KW-0645">Protease</keyword>
<evidence type="ECO:0000313" key="6">
    <source>
        <dbReference type="Proteomes" id="UP000177122"/>
    </source>
</evidence>
<accession>A0A1G2CXB6</accession>
<dbReference type="Pfam" id="PF03575">
    <property type="entry name" value="Peptidase_S51"/>
    <property type="match status" value="1"/>
</dbReference>
<dbReference type="PANTHER" id="PTHR20842:SF0">
    <property type="entry name" value="ALPHA-ASPARTYL DIPEPTIDASE"/>
    <property type="match status" value="1"/>
</dbReference>
<evidence type="ECO:0000313" key="5">
    <source>
        <dbReference type="EMBL" id="OGZ05927.1"/>
    </source>
</evidence>
<gene>
    <name evidence="5" type="ORF">A2845_03950</name>
</gene>
<name>A0A1G2CXB6_9BACT</name>
<dbReference type="GO" id="GO:0006508">
    <property type="term" value="P:proteolysis"/>
    <property type="evidence" value="ECO:0007669"/>
    <property type="project" value="UniProtKB-KW"/>
</dbReference>
<dbReference type="EMBL" id="MHLI01000006">
    <property type="protein sequence ID" value="OGZ05927.1"/>
    <property type="molecule type" value="Genomic_DNA"/>
</dbReference>
<evidence type="ECO:0000256" key="1">
    <source>
        <dbReference type="ARBA" id="ARBA00006534"/>
    </source>
</evidence>
<dbReference type="InterPro" id="IPR029062">
    <property type="entry name" value="Class_I_gatase-like"/>
</dbReference>
<evidence type="ECO:0000256" key="2">
    <source>
        <dbReference type="ARBA" id="ARBA00022670"/>
    </source>
</evidence>
<comment type="similarity">
    <text evidence="1">Belongs to the peptidase S51 family.</text>
</comment>
<dbReference type="PANTHER" id="PTHR20842">
    <property type="entry name" value="PROTEASE S51 ALPHA-ASPARTYL DIPEPTIDASE"/>
    <property type="match status" value="1"/>
</dbReference>
<evidence type="ECO:0008006" key="7">
    <source>
        <dbReference type="Google" id="ProtNLM"/>
    </source>
</evidence>
<dbReference type="InterPro" id="IPR005320">
    <property type="entry name" value="Peptidase_S51"/>
</dbReference>
<dbReference type="SUPFAM" id="SSF52317">
    <property type="entry name" value="Class I glutamine amidotransferase-like"/>
    <property type="match status" value="1"/>
</dbReference>
<evidence type="ECO:0000256" key="3">
    <source>
        <dbReference type="ARBA" id="ARBA00022801"/>
    </source>
</evidence>
<dbReference type="AlphaFoldDB" id="A0A1G2CXB6"/>
<keyword evidence="3" id="KW-0378">Hydrolase</keyword>
<dbReference type="GO" id="GO:0008236">
    <property type="term" value="F:serine-type peptidase activity"/>
    <property type="evidence" value="ECO:0007669"/>
    <property type="project" value="UniProtKB-KW"/>
</dbReference>